<evidence type="ECO:0000313" key="2">
    <source>
        <dbReference type="Proteomes" id="UP000314294"/>
    </source>
</evidence>
<organism evidence="1 2">
    <name type="scientific">Liparis tanakae</name>
    <name type="common">Tanaka's snailfish</name>
    <dbReference type="NCBI Taxonomy" id="230148"/>
    <lineage>
        <taxon>Eukaryota</taxon>
        <taxon>Metazoa</taxon>
        <taxon>Chordata</taxon>
        <taxon>Craniata</taxon>
        <taxon>Vertebrata</taxon>
        <taxon>Euteleostomi</taxon>
        <taxon>Actinopterygii</taxon>
        <taxon>Neopterygii</taxon>
        <taxon>Teleostei</taxon>
        <taxon>Neoteleostei</taxon>
        <taxon>Acanthomorphata</taxon>
        <taxon>Eupercaria</taxon>
        <taxon>Perciformes</taxon>
        <taxon>Cottioidei</taxon>
        <taxon>Cottales</taxon>
        <taxon>Liparidae</taxon>
        <taxon>Liparis</taxon>
    </lineage>
</organism>
<protein>
    <submittedName>
        <fullName evidence="1">Uncharacterized protein</fullName>
    </submittedName>
</protein>
<reference evidence="1 2" key="1">
    <citation type="submission" date="2019-03" db="EMBL/GenBank/DDBJ databases">
        <title>First draft genome of Liparis tanakae, snailfish: a comprehensive survey of snailfish specific genes.</title>
        <authorList>
            <person name="Kim W."/>
            <person name="Song I."/>
            <person name="Jeong J.-H."/>
            <person name="Kim D."/>
            <person name="Kim S."/>
            <person name="Ryu S."/>
            <person name="Song J.Y."/>
            <person name="Lee S.K."/>
        </authorList>
    </citation>
    <scope>NUCLEOTIDE SEQUENCE [LARGE SCALE GENOMIC DNA]</scope>
    <source>
        <tissue evidence="1">Muscle</tissue>
    </source>
</reference>
<name>A0A4Z2I0S4_9TELE</name>
<gene>
    <name evidence="1" type="ORF">EYF80_018171</name>
</gene>
<proteinExistence type="predicted"/>
<dbReference type="AlphaFoldDB" id="A0A4Z2I0S4"/>
<evidence type="ECO:0000313" key="1">
    <source>
        <dbReference type="EMBL" id="TNN71646.1"/>
    </source>
</evidence>
<dbReference type="EMBL" id="SRLO01000147">
    <property type="protein sequence ID" value="TNN71646.1"/>
    <property type="molecule type" value="Genomic_DNA"/>
</dbReference>
<keyword evidence="2" id="KW-1185">Reference proteome</keyword>
<dbReference type="Proteomes" id="UP000314294">
    <property type="component" value="Unassembled WGS sequence"/>
</dbReference>
<accession>A0A4Z2I0S4</accession>
<comment type="caution">
    <text evidence="1">The sequence shown here is derived from an EMBL/GenBank/DDBJ whole genome shotgun (WGS) entry which is preliminary data.</text>
</comment>
<sequence>MSSKLRKTSVCTPLPDRCTLRKYCCSAECTSPPALNSRFPKRHHAAKLSALVQHISSLLRPRCPAAFCITRSGGSGRYRYRLLTILPWRPLLISSRLSLRISPLCRWMTRSSCS</sequence>